<feature type="chain" id="PRO_5043317458" evidence="2">
    <location>
        <begin position="23"/>
        <end position="400"/>
    </location>
</feature>
<organism evidence="3 4">
    <name type="scientific">Arthrobotrys musiformis</name>
    <dbReference type="NCBI Taxonomy" id="47236"/>
    <lineage>
        <taxon>Eukaryota</taxon>
        <taxon>Fungi</taxon>
        <taxon>Dikarya</taxon>
        <taxon>Ascomycota</taxon>
        <taxon>Pezizomycotina</taxon>
        <taxon>Orbiliomycetes</taxon>
        <taxon>Orbiliales</taxon>
        <taxon>Orbiliaceae</taxon>
        <taxon>Arthrobotrys</taxon>
    </lineage>
</organism>
<evidence type="ECO:0000256" key="1">
    <source>
        <dbReference type="SAM" id="MobiDB-lite"/>
    </source>
</evidence>
<gene>
    <name evidence="3" type="ORF">TWF481_012025</name>
</gene>
<feature type="compositionally biased region" description="Acidic residues" evidence="1">
    <location>
        <begin position="98"/>
        <end position="107"/>
    </location>
</feature>
<dbReference type="EMBL" id="JAVHJL010000009">
    <property type="protein sequence ID" value="KAK6497620.1"/>
    <property type="molecule type" value="Genomic_DNA"/>
</dbReference>
<comment type="caution">
    <text evidence="3">The sequence shown here is derived from an EMBL/GenBank/DDBJ whole genome shotgun (WGS) entry which is preliminary data.</text>
</comment>
<feature type="signal peptide" evidence="2">
    <location>
        <begin position="1"/>
        <end position="22"/>
    </location>
</feature>
<keyword evidence="2" id="KW-0732">Signal</keyword>
<accession>A0AAV9VY89</accession>
<dbReference type="AlphaFoldDB" id="A0AAV9VY89"/>
<dbReference type="Proteomes" id="UP001370758">
    <property type="component" value="Unassembled WGS sequence"/>
</dbReference>
<feature type="compositionally biased region" description="Pro residues" evidence="1">
    <location>
        <begin position="345"/>
        <end position="357"/>
    </location>
</feature>
<keyword evidence="4" id="KW-1185">Reference proteome</keyword>
<sequence>MGRARPCAIALVILLTFQKAHMSPLPPEVDREAASANMTLFHPFGNYSSISVSTPAVLNTTFPRYAAPNNGSHLTAIASPIGDKNCINCENNSIDSTDLELSEEEAASQDKSSPGPNPVKKDVDPTFFYKRNKLIIRCAPPKTVFNISPHDNDLGFPFDRWPRWKKEYVDKSRALVDIEVAQAYCRGSCDCDEGGKITAHQRWKNGHGCSSQWQADRCILVYACYCTAELVQAVVKGNPASIEEYQAALNRIPQTVRNDNPGYFWRMGGLGRRPWDTMTWERSEMDRMLTERPPEAIMANTGFGFRLGREIGPEPAPVPVAIYRHRSELHATPDGFIHEDVGPPLSGPEPPLDPANPYPEGLRYGSPNPYQAAGGRYYTSWLDKRKVPDSHLQDSDPEDS</sequence>
<evidence type="ECO:0000313" key="4">
    <source>
        <dbReference type="Proteomes" id="UP001370758"/>
    </source>
</evidence>
<evidence type="ECO:0000256" key="2">
    <source>
        <dbReference type="SAM" id="SignalP"/>
    </source>
</evidence>
<reference evidence="3 4" key="1">
    <citation type="submission" date="2023-08" db="EMBL/GenBank/DDBJ databases">
        <authorList>
            <person name="Palmer J.M."/>
        </authorList>
    </citation>
    <scope>NUCLEOTIDE SEQUENCE [LARGE SCALE GENOMIC DNA]</scope>
    <source>
        <strain evidence="3 4">TWF481</strain>
    </source>
</reference>
<protein>
    <submittedName>
        <fullName evidence="3">Uncharacterized protein</fullName>
    </submittedName>
</protein>
<feature type="region of interest" description="Disordered" evidence="1">
    <location>
        <begin position="98"/>
        <end position="124"/>
    </location>
</feature>
<feature type="region of interest" description="Disordered" evidence="1">
    <location>
        <begin position="334"/>
        <end position="371"/>
    </location>
</feature>
<evidence type="ECO:0000313" key="3">
    <source>
        <dbReference type="EMBL" id="KAK6497620.1"/>
    </source>
</evidence>
<proteinExistence type="predicted"/>
<name>A0AAV9VY89_9PEZI</name>